<dbReference type="InterPro" id="IPR029044">
    <property type="entry name" value="Nucleotide-diphossugar_trans"/>
</dbReference>
<keyword evidence="6 7" id="KW-0472">Membrane</keyword>
<dbReference type="EMBL" id="FOCC01000001">
    <property type="protein sequence ID" value="SEM35549.1"/>
    <property type="molecule type" value="Genomic_DNA"/>
</dbReference>
<feature type="domain" description="Glycosyltransferase 2-like" evidence="8">
    <location>
        <begin position="6"/>
        <end position="173"/>
    </location>
</feature>
<evidence type="ECO:0000256" key="4">
    <source>
        <dbReference type="ARBA" id="ARBA00022692"/>
    </source>
</evidence>
<dbReference type="PANTHER" id="PTHR48090:SF1">
    <property type="entry name" value="PROPHAGE BACTOPRENOL GLUCOSYL TRANSFERASE HOMOLOG"/>
    <property type="match status" value="1"/>
</dbReference>
<comment type="subcellular location">
    <subcellularLocation>
        <location evidence="1">Membrane</location>
        <topology evidence="1">Multi-pass membrane protein</topology>
    </subcellularLocation>
</comment>
<evidence type="ECO:0000256" key="3">
    <source>
        <dbReference type="ARBA" id="ARBA00022679"/>
    </source>
</evidence>
<evidence type="ECO:0000256" key="2">
    <source>
        <dbReference type="ARBA" id="ARBA00022676"/>
    </source>
</evidence>
<dbReference type="InterPro" id="IPR050256">
    <property type="entry name" value="Glycosyltransferase_2"/>
</dbReference>
<protein>
    <submittedName>
        <fullName evidence="9">Glycosyltransferase involved in cell wall bisynthesis</fullName>
    </submittedName>
</protein>
<accession>A0ABY1A9B1</accession>
<sequence>MQNTLTIVVPCYNEEEMLPESAKVFAKITRQLILNQKISPKSKILFVDDGSTDQTWHIIKELEQQDALFSGLKFSRNFGHQNALLAGMQTAVKFSDWIVTIDCDLQDDPQKIFNMVNETLKGNQIVYGVRKARTKDSWFKLNSAELFYTLMQKMGVNLIKDHADFRLMSKKAVTSLLTYTEEDLFLRGIVPKLGYQSSIVYYDRAPRMLGESKYPLKKMLQLAFSGLTSLTDFPLKFITGTGLVIFSIGMLSLIITAFANVSALTLLNLSLWTVGGMVLFAIGLVGIYTYKALLESKRRPHFLVEVDDYTPMFQSHLNLKKNIVKQA</sequence>
<evidence type="ECO:0000259" key="8">
    <source>
        <dbReference type="Pfam" id="PF00535"/>
    </source>
</evidence>
<dbReference type="Pfam" id="PF00535">
    <property type="entry name" value="Glycos_transf_2"/>
    <property type="match status" value="1"/>
</dbReference>
<evidence type="ECO:0000256" key="5">
    <source>
        <dbReference type="ARBA" id="ARBA00022989"/>
    </source>
</evidence>
<feature type="transmembrane region" description="Helical" evidence="7">
    <location>
        <begin position="271"/>
        <end position="290"/>
    </location>
</feature>
<evidence type="ECO:0000313" key="10">
    <source>
        <dbReference type="Proteomes" id="UP000182089"/>
    </source>
</evidence>
<keyword evidence="2" id="KW-0328">Glycosyltransferase</keyword>
<gene>
    <name evidence="9" type="ORF">SAMN05216431_101206</name>
</gene>
<dbReference type="CDD" id="cd04187">
    <property type="entry name" value="DPM1_like_bac"/>
    <property type="match status" value="1"/>
</dbReference>
<feature type="transmembrane region" description="Helical" evidence="7">
    <location>
        <begin position="237"/>
        <end position="259"/>
    </location>
</feature>
<name>A0ABY1A9B1_9LACO</name>
<keyword evidence="5 7" id="KW-1133">Transmembrane helix</keyword>
<keyword evidence="3" id="KW-0808">Transferase</keyword>
<reference evidence="9 10" key="1">
    <citation type="submission" date="2016-10" db="EMBL/GenBank/DDBJ databases">
        <authorList>
            <person name="Varghese N."/>
            <person name="Submissions S."/>
        </authorList>
    </citation>
    <scope>NUCLEOTIDE SEQUENCE [LARGE SCALE GENOMIC DNA]</scope>
    <source>
        <strain evidence="9 10">WC1T17</strain>
    </source>
</reference>
<evidence type="ECO:0000256" key="7">
    <source>
        <dbReference type="SAM" id="Phobius"/>
    </source>
</evidence>
<evidence type="ECO:0000256" key="1">
    <source>
        <dbReference type="ARBA" id="ARBA00004141"/>
    </source>
</evidence>
<dbReference type="Proteomes" id="UP000182089">
    <property type="component" value="Unassembled WGS sequence"/>
</dbReference>
<dbReference type="SUPFAM" id="SSF53448">
    <property type="entry name" value="Nucleotide-diphospho-sugar transferases"/>
    <property type="match status" value="1"/>
</dbReference>
<evidence type="ECO:0000313" key="9">
    <source>
        <dbReference type="EMBL" id="SEM35549.1"/>
    </source>
</evidence>
<dbReference type="InterPro" id="IPR001173">
    <property type="entry name" value="Glyco_trans_2-like"/>
</dbReference>
<organism evidence="9 10">
    <name type="scientific">Ligilactobacillus ruminis</name>
    <dbReference type="NCBI Taxonomy" id="1623"/>
    <lineage>
        <taxon>Bacteria</taxon>
        <taxon>Bacillati</taxon>
        <taxon>Bacillota</taxon>
        <taxon>Bacilli</taxon>
        <taxon>Lactobacillales</taxon>
        <taxon>Lactobacillaceae</taxon>
        <taxon>Ligilactobacillus</taxon>
    </lineage>
</organism>
<proteinExistence type="predicted"/>
<dbReference type="PANTHER" id="PTHR48090">
    <property type="entry name" value="UNDECAPRENYL-PHOSPHATE 4-DEOXY-4-FORMAMIDO-L-ARABINOSE TRANSFERASE-RELATED"/>
    <property type="match status" value="1"/>
</dbReference>
<dbReference type="Gene3D" id="3.90.550.10">
    <property type="entry name" value="Spore Coat Polysaccharide Biosynthesis Protein SpsA, Chain A"/>
    <property type="match status" value="1"/>
</dbReference>
<comment type="caution">
    <text evidence="9">The sequence shown here is derived from an EMBL/GenBank/DDBJ whole genome shotgun (WGS) entry which is preliminary data.</text>
</comment>
<evidence type="ECO:0000256" key="6">
    <source>
        <dbReference type="ARBA" id="ARBA00023136"/>
    </source>
</evidence>
<keyword evidence="4 7" id="KW-0812">Transmembrane</keyword>